<dbReference type="PANTHER" id="PTHR13887:SF14">
    <property type="entry name" value="DISULFIDE BOND FORMATION PROTEIN D"/>
    <property type="match status" value="1"/>
</dbReference>
<keyword evidence="5" id="KW-0676">Redox-active center</keyword>
<evidence type="ECO:0000256" key="2">
    <source>
        <dbReference type="ARBA" id="ARBA00022729"/>
    </source>
</evidence>
<dbReference type="RefSeq" id="WP_205496168.1">
    <property type="nucleotide sequence ID" value="NZ_JAFHAP010000011.1"/>
</dbReference>
<evidence type="ECO:0000256" key="4">
    <source>
        <dbReference type="ARBA" id="ARBA00023157"/>
    </source>
</evidence>
<sequence length="241" mass="27354">MGKKNRTKKKQTVSYQAKRKKKDMRMLTMVTVGLVVLILAIFGIAQLAADGQKEEINRLAQGQPVLGDPKAPVTLIEFGDFKCPVCKRFEETVFPLLKKEYIDTGKVKMAFLNMQFIGPDSVTAGIAGESIYRQNPQAFWQFYDAIYRNQQDEYVIWATPEFLVQLAKQHVSGIDVKRLEQDIRTRKYEADVQRDMDSGKKLGINSVPTIYVNGKKVDNPLDYNQLKQALDQALQESGKKG</sequence>
<dbReference type="Proteomes" id="UP001177120">
    <property type="component" value="Unassembled WGS sequence"/>
</dbReference>
<dbReference type="EMBL" id="JAFHAP010000011">
    <property type="protein sequence ID" value="MBN2910335.1"/>
    <property type="molecule type" value="Genomic_DNA"/>
</dbReference>
<keyword evidence="4" id="KW-1015">Disulfide bond</keyword>
<comment type="caution">
    <text evidence="7">The sequence shown here is derived from an EMBL/GenBank/DDBJ whole genome shotgun (WGS) entry which is preliminary data.</text>
</comment>
<dbReference type="Pfam" id="PF13462">
    <property type="entry name" value="Thioredoxin_4"/>
    <property type="match status" value="1"/>
</dbReference>
<evidence type="ECO:0000256" key="3">
    <source>
        <dbReference type="ARBA" id="ARBA00023002"/>
    </source>
</evidence>
<comment type="similarity">
    <text evidence="1">Belongs to the thioredoxin family. DsbA subfamily.</text>
</comment>
<dbReference type="InterPro" id="IPR012336">
    <property type="entry name" value="Thioredoxin-like_fold"/>
</dbReference>
<keyword evidence="8" id="KW-1185">Reference proteome</keyword>
<feature type="domain" description="Thioredoxin" evidence="6">
    <location>
        <begin position="45"/>
        <end position="235"/>
    </location>
</feature>
<dbReference type="PANTHER" id="PTHR13887">
    <property type="entry name" value="GLUTATHIONE S-TRANSFERASE KAPPA"/>
    <property type="match status" value="1"/>
</dbReference>
<dbReference type="InterPro" id="IPR036249">
    <property type="entry name" value="Thioredoxin-like_sf"/>
</dbReference>
<protein>
    <submittedName>
        <fullName evidence="7">DsbA family protein</fullName>
    </submittedName>
</protein>
<evidence type="ECO:0000256" key="5">
    <source>
        <dbReference type="ARBA" id="ARBA00023284"/>
    </source>
</evidence>
<dbReference type="Gene3D" id="3.40.30.10">
    <property type="entry name" value="Glutaredoxin"/>
    <property type="match status" value="1"/>
</dbReference>
<organism evidence="7 8">
    <name type="scientific">Polycladomyces zharkentensis</name>
    <dbReference type="NCBI Taxonomy" id="2807616"/>
    <lineage>
        <taxon>Bacteria</taxon>
        <taxon>Bacillati</taxon>
        <taxon>Bacillota</taxon>
        <taxon>Bacilli</taxon>
        <taxon>Bacillales</taxon>
        <taxon>Thermoactinomycetaceae</taxon>
        <taxon>Polycladomyces</taxon>
    </lineage>
</organism>
<name>A0ABS2WM12_9BACL</name>
<dbReference type="InterPro" id="IPR013766">
    <property type="entry name" value="Thioredoxin_domain"/>
</dbReference>
<reference evidence="7" key="1">
    <citation type="journal article" date="2024" name="Int. J. Syst. Evol. Microbiol.">
        <title>Polycladomyces zharkentensis sp. nov., a novel thermophilic cellulose- and starch-degrading member of the Bacillota from a geothermal aquifer in Kazakhstan.</title>
        <authorList>
            <person name="Mashzhan A."/>
            <person name="Kistaubayeva A."/>
            <person name="Javier-Lopez R."/>
            <person name="Bissenova U."/>
            <person name="Bissenbay A."/>
            <person name="Birkeland N.K."/>
        </authorList>
    </citation>
    <scope>NUCLEOTIDE SEQUENCE</scope>
    <source>
        <strain evidence="7">ZKZ2T</strain>
    </source>
</reference>
<evidence type="ECO:0000259" key="6">
    <source>
        <dbReference type="PROSITE" id="PS51352"/>
    </source>
</evidence>
<keyword evidence="3" id="KW-0560">Oxidoreductase</keyword>
<evidence type="ECO:0000256" key="1">
    <source>
        <dbReference type="ARBA" id="ARBA00005791"/>
    </source>
</evidence>
<dbReference type="PROSITE" id="PS51352">
    <property type="entry name" value="THIOREDOXIN_2"/>
    <property type="match status" value="1"/>
</dbReference>
<accession>A0ABS2WM12</accession>
<proteinExistence type="inferred from homology"/>
<keyword evidence="2" id="KW-0732">Signal</keyword>
<evidence type="ECO:0000313" key="7">
    <source>
        <dbReference type="EMBL" id="MBN2910335.1"/>
    </source>
</evidence>
<dbReference type="SUPFAM" id="SSF52833">
    <property type="entry name" value="Thioredoxin-like"/>
    <property type="match status" value="1"/>
</dbReference>
<gene>
    <name evidence="7" type="ORF">JQC72_12590</name>
</gene>
<evidence type="ECO:0000313" key="8">
    <source>
        <dbReference type="Proteomes" id="UP001177120"/>
    </source>
</evidence>